<feature type="active site" description="Proton donor" evidence="13">
    <location>
        <position position="155"/>
    </location>
</feature>
<sequence>MTRIAITGALGRMGTLVIQEAARIEGMELVAGLDAVGAGKPLQGGVLVKDASQLEQVLKETRPDVLIDFTIAKAAVKNVCTAASLGVDLVVGTTGISSEQHSEMREAIEGNVAAVITPNFSVGVNLFWKLVADAAAALKGYDFDIEIIEAHHNQKKDAPSGTALATLEAIRRARGESDLSEVVYGRNGIMPRGKEIGVHAVRAGDIVGDHTVLLAGPGERLEIRHQAHSRAAFASGAVRAATWVVGRKPGIYGMADVLESR</sequence>
<keyword evidence="5 13" id="KW-0220">Diaminopimelate biosynthesis</keyword>
<dbReference type="InterPro" id="IPR023940">
    <property type="entry name" value="DHDPR_bac"/>
</dbReference>
<dbReference type="PANTHER" id="PTHR20836:SF0">
    <property type="entry name" value="4-HYDROXY-TETRAHYDRODIPICOLINATE REDUCTASE 1, CHLOROPLASTIC-RELATED"/>
    <property type="match status" value="1"/>
</dbReference>
<dbReference type="Gene3D" id="3.30.360.10">
    <property type="entry name" value="Dihydrodipicolinate Reductase, domain 2"/>
    <property type="match status" value="1"/>
</dbReference>
<gene>
    <name evidence="13" type="primary">dapB</name>
    <name evidence="16" type="ORF">GX426_10640</name>
</gene>
<dbReference type="InterPro" id="IPR022663">
    <property type="entry name" value="DapB_C"/>
</dbReference>
<dbReference type="GO" id="GO:0008839">
    <property type="term" value="F:4-hydroxy-tetrahydrodipicolinate reductase"/>
    <property type="evidence" value="ECO:0007669"/>
    <property type="project" value="UniProtKB-UniRule"/>
</dbReference>
<dbReference type="NCBIfam" id="TIGR00036">
    <property type="entry name" value="dapB"/>
    <property type="match status" value="1"/>
</dbReference>
<comment type="subunit">
    <text evidence="13">Homotetramer.</text>
</comment>
<comment type="pathway">
    <text evidence="9 13">Amino-acid biosynthesis; L-lysine biosynthesis via DAP pathway; (S)-tetrahydrodipicolinate from L-aspartate: step 4/4.</text>
</comment>
<keyword evidence="2 13" id="KW-0963">Cytoplasm</keyword>
<name>A0A7K4AL12_METSH</name>
<dbReference type="GO" id="GO:0051287">
    <property type="term" value="F:NAD binding"/>
    <property type="evidence" value="ECO:0007669"/>
    <property type="project" value="UniProtKB-UniRule"/>
</dbReference>
<feature type="binding site" evidence="13">
    <location>
        <begin position="8"/>
        <end position="13"/>
    </location>
    <ligand>
        <name>NAD(+)</name>
        <dbReference type="ChEBI" id="CHEBI:57540"/>
    </ligand>
</feature>
<feature type="active site" description="Proton donor/acceptor" evidence="13">
    <location>
        <position position="151"/>
    </location>
</feature>
<evidence type="ECO:0000259" key="14">
    <source>
        <dbReference type="Pfam" id="PF01113"/>
    </source>
</evidence>
<comment type="caution">
    <text evidence="13">Was originally thought to be a dihydrodipicolinate reductase (DHDPR), catalyzing the conversion of dihydrodipicolinate to tetrahydrodipicolinate. However, it was shown in E.coli that the substrate of the enzymatic reaction is not dihydrodipicolinate (DHDP) but in fact (2S,4S)-4-hydroxy-2,3,4,5-tetrahydrodipicolinic acid (HTPA), the product released by the DapA-catalyzed reaction.</text>
</comment>
<evidence type="ECO:0000256" key="3">
    <source>
        <dbReference type="ARBA" id="ARBA00022605"/>
    </source>
</evidence>
<feature type="domain" description="Dihydrodipicolinate reductase C-terminal" evidence="15">
    <location>
        <begin position="123"/>
        <end position="258"/>
    </location>
</feature>
<evidence type="ECO:0000259" key="15">
    <source>
        <dbReference type="Pfam" id="PF05173"/>
    </source>
</evidence>
<evidence type="ECO:0000256" key="13">
    <source>
        <dbReference type="HAMAP-Rule" id="MF_00102"/>
    </source>
</evidence>
<comment type="similarity">
    <text evidence="1 13">Belongs to the DapB family.</text>
</comment>
<dbReference type="Gene3D" id="3.40.50.720">
    <property type="entry name" value="NAD(P)-binding Rossmann-like Domain"/>
    <property type="match status" value="1"/>
</dbReference>
<dbReference type="GO" id="GO:0016726">
    <property type="term" value="F:oxidoreductase activity, acting on CH or CH2 groups, NAD or NADP as acceptor"/>
    <property type="evidence" value="ECO:0007669"/>
    <property type="project" value="UniProtKB-UniRule"/>
</dbReference>
<evidence type="ECO:0000256" key="9">
    <source>
        <dbReference type="ARBA" id="ARBA00037922"/>
    </source>
</evidence>
<dbReference type="PIRSF" id="PIRSF000161">
    <property type="entry name" value="DHPR"/>
    <property type="match status" value="1"/>
</dbReference>
<comment type="caution">
    <text evidence="16">The sequence shown here is derived from an EMBL/GenBank/DDBJ whole genome shotgun (WGS) entry which is preliminary data.</text>
</comment>
<comment type="catalytic activity">
    <reaction evidence="11 13">
        <text>(S)-2,3,4,5-tetrahydrodipicolinate + NADP(+) + H2O = (2S,4S)-4-hydroxy-2,3,4,5-tetrahydrodipicolinate + NADPH + H(+)</text>
        <dbReference type="Rhea" id="RHEA:35331"/>
        <dbReference type="ChEBI" id="CHEBI:15377"/>
        <dbReference type="ChEBI" id="CHEBI:15378"/>
        <dbReference type="ChEBI" id="CHEBI:16845"/>
        <dbReference type="ChEBI" id="CHEBI:57783"/>
        <dbReference type="ChEBI" id="CHEBI:58349"/>
        <dbReference type="ChEBI" id="CHEBI:67139"/>
        <dbReference type="EC" id="1.17.1.8"/>
    </reaction>
</comment>
<dbReference type="FunFam" id="3.30.360.10:FF:000004">
    <property type="entry name" value="4-hydroxy-tetrahydrodipicolinate reductase"/>
    <property type="match status" value="1"/>
</dbReference>
<reference evidence="16 17" key="1">
    <citation type="journal article" date="2020" name="Biotechnol. Biofuels">
        <title>New insights from the biogas microbiome by comprehensive genome-resolved metagenomics of nearly 1600 species originating from multiple anaerobic digesters.</title>
        <authorList>
            <person name="Campanaro S."/>
            <person name="Treu L."/>
            <person name="Rodriguez-R L.M."/>
            <person name="Kovalovszki A."/>
            <person name="Ziels R.M."/>
            <person name="Maus I."/>
            <person name="Zhu X."/>
            <person name="Kougias P.G."/>
            <person name="Basile A."/>
            <person name="Luo G."/>
            <person name="Schluter A."/>
            <person name="Konstantinidis K.T."/>
            <person name="Angelidaki I."/>
        </authorList>
    </citation>
    <scope>NUCLEOTIDE SEQUENCE [LARGE SCALE GENOMIC DNA]</scope>
    <source>
        <strain evidence="16">AS27yjCOA_157</strain>
    </source>
</reference>
<evidence type="ECO:0000256" key="2">
    <source>
        <dbReference type="ARBA" id="ARBA00022490"/>
    </source>
</evidence>
<evidence type="ECO:0000256" key="7">
    <source>
        <dbReference type="ARBA" id="ARBA00023027"/>
    </source>
</evidence>
<evidence type="ECO:0000313" key="17">
    <source>
        <dbReference type="Proteomes" id="UP000544742"/>
    </source>
</evidence>
<dbReference type="EMBL" id="JAAYUN010000195">
    <property type="protein sequence ID" value="NLJ23545.1"/>
    <property type="molecule type" value="Genomic_DNA"/>
</dbReference>
<dbReference type="InterPro" id="IPR022664">
    <property type="entry name" value="DapB_N_CS"/>
</dbReference>
<dbReference type="GO" id="GO:0050661">
    <property type="term" value="F:NADP binding"/>
    <property type="evidence" value="ECO:0007669"/>
    <property type="project" value="UniProtKB-UniRule"/>
</dbReference>
<evidence type="ECO:0000256" key="1">
    <source>
        <dbReference type="ARBA" id="ARBA00006642"/>
    </source>
</evidence>
<feature type="binding site" evidence="13">
    <location>
        <position position="152"/>
    </location>
    <ligand>
        <name>(S)-2,3,4,5-tetrahydrodipicolinate</name>
        <dbReference type="ChEBI" id="CHEBI:16845"/>
    </ligand>
</feature>
<feature type="binding site" evidence="13">
    <location>
        <begin position="117"/>
        <end position="120"/>
    </location>
    <ligand>
        <name>NAD(+)</name>
        <dbReference type="ChEBI" id="CHEBI:57540"/>
    </ligand>
</feature>
<evidence type="ECO:0000256" key="11">
    <source>
        <dbReference type="ARBA" id="ARBA00049080"/>
    </source>
</evidence>
<dbReference type="InterPro" id="IPR036291">
    <property type="entry name" value="NAD(P)-bd_dom_sf"/>
</dbReference>
<feature type="binding site" evidence="13">
    <location>
        <position position="34"/>
    </location>
    <ligand>
        <name>NAD(+)</name>
        <dbReference type="ChEBI" id="CHEBI:57540"/>
    </ligand>
</feature>
<protein>
    <recommendedName>
        <fullName evidence="10 13">4-hydroxy-tetrahydrodipicolinate reductase</fullName>
        <shortName evidence="13">HTPA reductase</shortName>
        <ecNumber evidence="10 13">1.17.1.8</ecNumber>
    </recommendedName>
</protein>
<dbReference type="GO" id="GO:0009089">
    <property type="term" value="P:lysine biosynthetic process via diaminopimelate"/>
    <property type="evidence" value="ECO:0007669"/>
    <property type="project" value="UniProtKB-UniRule"/>
</dbReference>
<feature type="binding site" evidence="13">
    <location>
        <begin position="161"/>
        <end position="162"/>
    </location>
    <ligand>
        <name>(S)-2,3,4,5-tetrahydrodipicolinate</name>
        <dbReference type="ChEBI" id="CHEBI:16845"/>
    </ligand>
</feature>
<evidence type="ECO:0000256" key="12">
    <source>
        <dbReference type="ARBA" id="ARBA00049396"/>
    </source>
</evidence>
<comment type="subcellular location">
    <subcellularLocation>
        <location evidence="13">Cytoplasm</location>
    </subcellularLocation>
</comment>
<dbReference type="UniPathway" id="UPA00034">
    <property type="reaction ID" value="UER00018"/>
</dbReference>
<dbReference type="Pfam" id="PF05173">
    <property type="entry name" value="DapB_C"/>
    <property type="match status" value="1"/>
</dbReference>
<feature type="domain" description="Dihydrodipicolinate reductase N-terminal" evidence="14">
    <location>
        <begin position="3"/>
        <end position="120"/>
    </location>
</feature>
<dbReference type="GO" id="GO:0005737">
    <property type="term" value="C:cytoplasm"/>
    <property type="evidence" value="ECO:0007669"/>
    <property type="project" value="UniProtKB-SubCell"/>
</dbReference>
<proteinExistence type="inferred from homology"/>
<evidence type="ECO:0000256" key="4">
    <source>
        <dbReference type="ARBA" id="ARBA00022857"/>
    </source>
</evidence>
<dbReference type="RefSeq" id="WP_273270755.1">
    <property type="nucleotide sequence ID" value="NZ_CAJYDL010000001.1"/>
</dbReference>
<dbReference type="InterPro" id="IPR000846">
    <property type="entry name" value="DapB_N"/>
</dbReference>
<dbReference type="GO" id="GO:0019877">
    <property type="term" value="P:diaminopimelate biosynthetic process"/>
    <property type="evidence" value="ECO:0007669"/>
    <property type="project" value="UniProtKB-UniRule"/>
</dbReference>
<keyword evidence="3 13" id="KW-0028">Amino-acid biosynthesis</keyword>
<dbReference type="PROSITE" id="PS01298">
    <property type="entry name" value="DAPB"/>
    <property type="match status" value="1"/>
</dbReference>
<keyword evidence="8 13" id="KW-0457">Lysine biosynthesis</keyword>
<evidence type="ECO:0000256" key="8">
    <source>
        <dbReference type="ARBA" id="ARBA00023154"/>
    </source>
</evidence>
<dbReference type="SUPFAM" id="SSF51735">
    <property type="entry name" value="NAD(P)-binding Rossmann-fold domains"/>
    <property type="match status" value="1"/>
</dbReference>
<comment type="function">
    <text evidence="13">Catalyzes the conversion of 4-hydroxy-tetrahydrodipicolinate (HTPA) to tetrahydrodipicolinate.</text>
</comment>
<feature type="binding site" evidence="13">
    <location>
        <begin position="92"/>
        <end position="94"/>
    </location>
    <ligand>
        <name>NAD(+)</name>
        <dbReference type="ChEBI" id="CHEBI:57540"/>
    </ligand>
</feature>
<evidence type="ECO:0000256" key="10">
    <source>
        <dbReference type="ARBA" id="ARBA00038983"/>
    </source>
</evidence>
<dbReference type="PANTHER" id="PTHR20836">
    <property type="entry name" value="DIHYDRODIPICOLINATE REDUCTASE"/>
    <property type="match status" value="1"/>
</dbReference>
<dbReference type="CDD" id="cd02274">
    <property type="entry name" value="DHDPR_N"/>
    <property type="match status" value="1"/>
</dbReference>
<dbReference type="AlphaFoldDB" id="A0A7K4AL12"/>
<comment type="catalytic activity">
    <reaction evidence="12 13">
        <text>(S)-2,3,4,5-tetrahydrodipicolinate + NAD(+) + H2O = (2S,4S)-4-hydroxy-2,3,4,5-tetrahydrodipicolinate + NADH + H(+)</text>
        <dbReference type="Rhea" id="RHEA:35323"/>
        <dbReference type="ChEBI" id="CHEBI:15377"/>
        <dbReference type="ChEBI" id="CHEBI:15378"/>
        <dbReference type="ChEBI" id="CHEBI:16845"/>
        <dbReference type="ChEBI" id="CHEBI:57540"/>
        <dbReference type="ChEBI" id="CHEBI:57945"/>
        <dbReference type="ChEBI" id="CHEBI:67139"/>
        <dbReference type="EC" id="1.17.1.8"/>
    </reaction>
</comment>
<organism evidence="16 17">
    <name type="scientific">Methanothrix soehngenii</name>
    <name type="common">Methanosaeta concilii</name>
    <dbReference type="NCBI Taxonomy" id="2223"/>
    <lineage>
        <taxon>Archaea</taxon>
        <taxon>Methanobacteriati</taxon>
        <taxon>Methanobacteriota</taxon>
        <taxon>Stenosarchaea group</taxon>
        <taxon>Methanomicrobia</taxon>
        <taxon>Methanotrichales</taxon>
        <taxon>Methanotrichaceae</taxon>
        <taxon>Methanothrix</taxon>
    </lineage>
</organism>
<dbReference type="Pfam" id="PF01113">
    <property type="entry name" value="DapB_N"/>
    <property type="match status" value="1"/>
</dbReference>
<dbReference type="HAMAP" id="MF_00102">
    <property type="entry name" value="DapB"/>
    <property type="match status" value="1"/>
</dbReference>
<dbReference type="SUPFAM" id="SSF55347">
    <property type="entry name" value="Glyceraldehyde-3-phosphate dehydrogenase-like, C-terminal domain"/>
    <property type="match status" value="1"/>
</dbReference>
<dbReference type="EC" id="1.17.1.8" evidence="10 13"/>
<keyword evidence="6 13" id="KW-0560">Oxidoreductase</keyword>
<accession>A0A7K4AL12</accession>
<evidence type="ECO:0000256" key="5">
    <source>
        <dbReference type="ARBA" id="ARBA00022915"/>
    </source>
</evidence>
<evidence type="ECO:0000313" key="16">
    <source>
        <dbReference type="EMBL" id="NLJ23545.1"/>
    </source>
</evidence>
<keyword evidence="4 13" id="KW-0521">NADP</keyword>
<evidence type="ECO:0000256" key="6">
    <source>
        <dbReference type="ARBA" id="ARBA00023002"/>
    </source>
</evidence>
<keyword evidence="7 13" id="KW-0520">NAD</keyword>
<feature type="binding site" evidence="13">
    <location>
        <position position="40"/>
    </location>
    <ligand>
        <name>NADP(+)</name>
        <dbReference type="ChEBI" id="CHEBI:58349"/>
    </ligand>
</feature>
<dbReference type="Proteomes" id="UP000544742">
    <property type="component" value="Unassembled WGS sequence"/>
</dbReference>